<dbReference type="EMBL" id="JAOG01000001">
    <property type="protein sequence ID" value="EUA57920.1"/>
    <property type="molecule type" value="Genomic_DNA"/>
</dbReference>
<feature type="region of interest" description="Disordered" evidence="1">
    <location>
        <begin position="250"/>
        <end position="282"/>
    </location>
</feature>
<evidence type="ECO:0000256" key="1">
    <source>
        <dbReference type="SAM" id="MobiDB-lite"/>
    </source>
</evidence>
<evidence type="ECO:0000256" key="2">
    <source>
        <dbReference type="SAM" id="SignalP"/>
    </source>
</evidence>
<proteinExistence type="predicted"/>
<feature type="region of interest" description="Disordered" evidence="1">
    <location>
        <begin position="127"/>
        <end position="223"/>
    </location>
</feature>
<organism evidence="3 4">
    <name type="scientific">Mycobacterium intracellulare 1956</name>
    <dbReference type="NCBI Taxonomy" id="1299331"/>
    <lineage>
        <taxon>Bacteria</taxon>
        <taxon>Bacillati</taxon>
        <taxon>Actinomycetota</taxon>
        <taxon>Actinomycetes</taxon>
        <taxon>Mycobacteriales</taxon>
        <taxon>Mycobacteriaceae</taxon>
        <taxon>Mycobacterium</taxon>
        <taxon>Mycobacterium avium complex (MAC)</taxon>
    </lineage>
</organism>
<sequence>MATTWNLSKGLAAVVTASVAALGLCPSAAADPAAPQPTPQSSAAQQLPGLPALSQLSPLIQQAAGDPQQATQLLMAAAQAFAHSPTAPSESKNVAAAVNQFVQEPTAPVQHVPATGVEPGVQAHLPAGINPVHAAGPAPQPAPEAHLPAGVDPAHAAGPHPRAAPAPAPARRECARRGADSGTTSTRRRTPAPEAAPAPAPAPDAAPTAAAPGFGADTPPTQDFMYPSIGTNCLADGSSAIATALSVAGPAKIPLPGRGPARPPTCSPRSARPDPPRCRSCR</sequence>
<feature type="compositionally biased region" description="Basic and acidic residues" evidence="1">
    <location>
        <begin position="170"/>
        <end position="179"/>
    </location>
</feature>
<accession>X8CRP6</accession>
<gene>
    <name evidence="3" type="ORF">I550_1052</name>
</gene>
<feature type="compositionally biased region" description="Pro residues" evidence="1">
    <location>
        <begin position="194"/>
        <end position="204"/>
    </location>
</feature>
<dbReference type="PATRIC" id="fig|1299331.3.peg.1023"/>
<feature type="region of interest" description="Disordered" evidence="1">
    <location>
        <begin position="30"/>
        <end position="49"/>
    </location>
</feature>
<feature type="chain" id="PRO_5038675191" evidence="2">
    <location>
        <begin position="31"/>
        <end position="282"/>
    </location>
</feature>
<dbReference type="Proteomes" id="UP000020825">
    <property type="component" value="Unassembled WGS sequence"/>
</dbReference>
<evidence type="ECO:0000313" key="3">
    <source>
        <dbReference type="EMBL" id="EUA57920.1"/>
    </source>
</evidence>
<dbReference type="AlphaFoldDB" id="X8CRP6"/>
<name>X8CRP6_MYCIT</name>
<feature type="signal peptide" evidence="2">
    <location>
        <begin position="1"/>
        <end position="30"/>
    </location>
</feature>
<feature type="compositionally biased region" description="Basic and acidic residues" evidence="1">
    <location>
        <begin position="271"/>
        <end position="282"/>
    </location>
</feature>
<keyword evidence="2" id="KW-0732">Signal</keyword>
<protein>
    <submittedName>
        <fullName evidence="3">Putative conserved alanine and proline rich protein</fullName>
    </submittedName>
</protein>
<reference evidence="3 4" key="1">
    <citation type="submission" date="2013-12" db="EMBL/GenBank/DDBJ databases">
        <authorList>
            <person name="Zelazny A."/>
            <person name="Olivier K."/>
            <person name="Holland S."/>
            <person name="Lenaerts A."/>
            <person name="Ordway D."/>
            <person name="DeGroote M.A."/>
            <person name="Parker T."/>
            <person name="Sizemore C."/>
            <person name="Tallon L.J."/>
            <person name="Sadzewicz L.K."/>
            <person name="Sengamalay N."/>
            <person name="Fraser C.M."/>
            <person name="Hine E."/>
            <person name="Shefchek K.A."/>
            <person name="Das S.P."/>
            <person name="Tettelin H."/>
        </authorList>
    </citation>
    <scope>NUCLEOTIDE SEQUENCE [LARGE SCALE GENOMIC DNA]</scope>
    <source>
        <strain evidence="3 4">1956</strain>
    </source>
</reference>
<evidence type="ECO:0000313" key="4">
    <source>
        <dbReference type="Proteomes" id="UP000020825"/>
    </source>
</evidence>
<feature type="compositionally biased region" description="Low complexity" evidence="1">
    <location>
        <begin position="30"/>
        <end position="48"/>
    </location>
</feature>
<comment type="caution">
    <text evidence="3">The sequence shown here is derived from an EMBL/GenBank/DDBJ whole genome shotgun (WGS) entry which is preliminary data.</text>
</comment>
<feature type="compositionally biased region" description="Low complexity" evidence="1">
    <location>
        <begin position="205"/>
        <end position="221"/>
    </location>
</feature>